<protein>
    <submittedName>
        <fullName evidence="2">Uncharacterized protein</fullName>
    </submittedName>
</protein>
<dbReference type="AlphaFoldDB" id="A0ABD2NLS5"/>
<dbReference type="EMBL" id="JABFTP020000124">
    <property type="protein sequence ID" value="KAL3279499.1"/>
    <property type="molecule type" value="Genomic_DNA"/>
</dbReference>
<evidence type="ECO:0000313" key="3">
    <source>
        <dbReference type="Proteomes" id="UP001516400"/>
    </source>
</evidence>
<evidence type="ECO:0000313" key="2">
    <source>
        <dbReference type="EMBL" id="KAL3279499.1"/>
    </source>
</evidence>
<gene>
    <name evidence="2" type="ORF">HHI36_017009</name>
</gene>
<keyword evidence="3" id="KW-1185">Reference proteome</keyword>
<proteinExistence type="predicted"/>
<organism evidence="2 3">
    <name type="scientific">Cryptolaemus montrouzieri</name>
    <dbReference type="NCBI Taxonomy" id="559131"/>
    <lineage>
        <taxon>Eukaryota</taxon>
        <taxon>Metazoa</taxon>
        <taxon>Ecdysozoa</taxon>
        <taxon>Arthropoda</taxon>
        <taxon>Hexapoda</taxon>
        <taxon>Insecta</taxon>
        <taxon>Pterygota</taxon>
        <taxon>Neoptera</taxon>
        <taxon>Endopterygota</taxon>
        <taxon>Coleoptera</taxon>
        <taxon>Polyphaga</taxon>
        <taxon>Cucujiformia</taxon>
        <taxon>Coccinelloidea</taxon>
        <taxon>Coccinellidae</taxon>
        <taxon>Scymninae</taxon>
        <taxon>Scymnini</taxon>
        <taxon>Cryptolaemus</taxon>
    </lineage>
</organism>
<evidence type="ECO:0000256" key="1">
    <source>
        <dbReference type="SAM" id="Phobius"/>
    </source>
</evidence>
<dbReference type="Proteomes" id="UP001516400">
    <property type="component" value="Unassembled WGS sequence"/>
</dbReference>
<sequence>MTNKVIEFALLPFFIVVPILMALLSYQAIQTKELAHALNIVPWVSCIVLLCLVGQYLQTEITAFRKKTSFSGAHIALFLGRETLFPNEILTSNFLNINFGDNSARSPYSSSLLYFSGISRVEINNREHNGYALRDLQ</sequence>
<name>A0ABD2NLS5_9CUCU</name>
<keyword evidence="1" id="KW-0472">Membrane</keyword>
<keyword evidence="1" id="KW-1133">Transmembrane helix</keyword>
<keyword evidence="1" id="KW-0812">Transmembrane</keyword>
<comment type="caution">
    <text evidence="2">The sequence shown here is derived from an EMBL/GenBank/DDBJ whole genome shotgun (WGS) entry which is preliminary data.</text>
</comment>
<feature type="transmembrane region" description="Helical" evidence="1">
    <location>
        <begin position="35"/>
        <end position="57"/>
    </location>
</feature>
<feature type="transmembrane region" description="Helical" evidence="1">
    <location>
        <begin position="9"/>
        <end position="29"/>
    </location>
</feature>
<accession>A0ABD2NLS5</accession>
<reference evidence="2 3" key="1">
    <citation type="journal article" date="2021" name="BMC Biol.">
        <title>Horizontally acquired antibacterial genes associated with adaptive radiation of ladybird beetles.</title>
        <authorList>
            <person name="Li H.S."/>
            <person name="Tang X.F."/>
            <person name="Huang Y.H."/>
            <person name="Xu Z.Y."/>
            <person name="Chen M.L."/>
            <person name="Du X.Y."/>
            <person name="Qiu B.Y."/>
            <person name="Chen P.T."/>
            <person name="Zhang W."/>
            <person name="Slipinski A."/>
            <person name="Escalona H.E."/>
            <person name="Waterhouse R.M."/>
            <person name="Zwick A."/>
            <person name="Pang H."/>
        </authorList>
    </citation>
    <scope>NUCLEOTIDE SEQUENCE [LARGE SCALE GENOMIC DNA]</scope>
    <source>
        <strain evidence="2">SYSU2018</strain>
    </source>
</reference>